<evidence type="ECO:0000313" key="1">
    <source>
        <dbReference type="EMBL" id="TFK47478.1"/>
    </source>
</evidence>
<proteinExistence type="predicted"/>
<name>A0A5C3MUL8_9AGAM</name>
<reference evidence="1 2" key="1">
    <citation type="journal article" date="2019" name="Nat. Ecol. Evol.">
        <title>Megaphylogeny resolves global patterns of mushroom evolution.</title>
        <authorList>
            <person name="Varga T."/>
            <person name="Krizsan K."/>
            <person name="Foldi C."/>
            <person name="Dima B."/>
            <person name="Sanchez-Garcia M."/>
            <person name="Sanchez-Ramirez S."/>
            <person name="Szollosi G.J."/>
            <person name="Szarkandi J.G."/>
            <person name="Papp V."/>
            <person name="Albert L."/>
            <person name="Andreopoulos W."/>
            <person name="Angelini C."/>
            <person name="Antonin V."/>
            <person name="Barry K.W."/>
            <person name="Bougher N.L."/>
            <person name="Buchanan P."/>
            <person name="Buyck B."/>
            <person name="Bense V."/>
            <person name="Catcheside P."/>
            <person name="Chovatia M."/>
            <person name="Cooper J."/>
            <person name="Damon W."/>
            <person name="Desjardin D."/>
            <person name="Finy P."/>
            <person name="Geml J."/>
            <person name="Haridas S."/>
            <person name="Hughes K."/>
            <person name="Justo A."/>
            <person name="Karasinski D."/>
            <person name="Kautmanova I."/>
            <person name="Kiss B."/>
            <person name="Kocsube S."/>
            <person name="Kotiranta H."/>
            <person name="LaButti K.M."/>
            <person name="Lechner B.E."/>
            <person name="Liimatainen K."/>
            <person name="Lipzen A."/>
            <person name="Lukacs Z."/>
            <person name="Mihaltcheva S."/>
            <person name="Morgado L.N."/>
            <person name="Niskanen T."/>
            <person name="Noordeloos M.E."/>
            <person name="Ohm R.A."/>
            <person name="Ortiz-Santana B."/>
            <person name="Ovrebo C."/>
            <person name="Racz N."/>
            <person name="Riley R."/>
            <person name="Savchenko A."/>
            <person name="Shiryaev A."/>
            <person name="Soop K."/>
            <person name="Spirin V."/>
            <person name="Szebenyi C."/>
            <person name="Tomsovsky M."/>
            <person name="Tulloss R.E."/>
            <person name="Uehling J."/>
            <person name="Grigoriev I.V."/>
            <person name="Vagvolgyi C."/>
            <person name="Papp T."/>
            <person name="Martin F.M."/>
            <person name="Miettinen O."/>
            <person name="Hibbett D.S."/>
            <person name="Nagy L.G."/>
        </authorList>
    </citation>
    <scope>NUCLEOTIDE SEQUENCE [LARGE SCALE GENOMIC DNA]</scope>
    <source>
        <strain evidence="1 2">OMC1185</strain>
    </source>
</reference>
<sequence length="170" mass="19223">MHSDDAHTVVFPVSAGWSRVLEAMGRVYGSWCTGFQIHNVAQRCIDDLQRSAARPCLRRARRPSPRHPTRPDLETEYADAHPVSMVQSMPETCRSMQNFISGKASKPFATYDLISIFFGLYPLPPPVPSSQAQNLYTGLILSYLRLRTMARYAHRERAVSLSSYDFFPLG</sequence>
<gene>
    <name evidence="1" type="ORF">OE88DRAFT_810099</name>
</gene>
<organism evidence="1 2">
    <name type="scientific">Heliocybe sulcata</name>
    <dbReference type="NCBI Taxonomy" id="5364"/>
    <lineage>
        <taxon>Eukaryota</taxon>
        <taxon>Fungi</taxon>
        <taxon>Dikarya</taxon>
        <taxon>Basidiomycota</taxon>
        <taxon>Agaricomycotina</taxon>
        <taxon>Agaricomycetes</taxon>
        <taxon>Gloeophyllales</taxon>
        <taxon>Gloeophyllaceae</taxon>
        <taxon>Heliocybe</taxon>
    </lineage>
</organism>
<evidence type="ECO:0000313" key="2">
    <source>
        <dbReference type="Proteomes" id="UP000305948"/>
    </source>
</evidence>
<keyword evidence="2" id="KW-1185">Reference proteome</keyword>
<dbReference type="Proteomes" id="UP000305948">
    <property type="component" value="Unassembled WGS sequence"/>
</dbReference>
<dbReference type="AlphaFoldDB" id="A0A5C3MUL8"/>
<dbReference type="EMBL" id="ML213524">
    <property type="protein sequence ID" value="TFK47478.1"/>
    <property type="molecule type" value="Genomic_DNA"/>
</dbReference>
<protein>
    <submittedName>
        <fullName evidence="1">Uncharacterized protein</fullName>
    </submittedName>
</protein>
<accession>A0A5C3MUL8</accession>